<reference evidence="2 3" key="1">
    <citation type="submission" date="2023-08" db="EMBL/GenBank/DDBJ databases">
        <title>Complete genome sequences of 12 bacterial strains from the honey bee gut, resolved with long-read nanopore sequencing.</title>
        <authorList>
            <person name="Kwong W.K."/>
            <person name="Acheampong S."/>
            <person name="Polat M.F."/>
        </authorList>
    </citation>
    <scope>NUCLEOTIDE SEQUENCE [LARGE SCALE GENOMIC DNA]</scope>
    <source>
        <strain evidence="3">wkB9</strain>
    </source>
</reference>
<dbReference type="SUPFAM" id="SSF51306">
    <property type="entry name" value="LexA/Signal peptidase"/>
    <property type="match status" value="1"/>
</dbReference>
<dbReference type="AlphaFoldDB" id="A0ABD7Z5S6"/>
<dbReference type="Proteomes" id="UP001229773">
    <property type="component" value="Chromosome"/>
</dbReference>
<dbReference type="InterPro" id="IPR036286">
    <property type="entry name" value="LexA/Signal_pep-like_sf"/>
</dbReference>
<evidence type="ECO:0000313" key="3">
    <source>
        <dbReference type="Proteomes" id="UP001229773"/>
    </source>
</evidence>
<dbReference type="Gene3D" id="2.10.109.10">
    <property type="entry name" value="Umud Fragment, subunit A"/>
    <property type="match status" value="1"/>
</dbReference>
<dbReference type="InterPro" id="IPR039418">
    <property type="entry name" value="LexA-like"/>
</dbReference>
<dbReference type="Pfam" id="PF00717">
    <property type="entry name" value="Peptidase_S24"/>
    <property type="match status" value="1"/>
</dbReference>
<name>A0ABD7Z5S6_9NEIS</name>
<proteinExistence type="predicted"/>
<evidence type="ECO:0000313" key="2">
    <source>
        <dbReference type="EMBL" id="WLS99500.1"/>
    </source>
</evidence>
<evidence type="ECO:0000259" key="1">
    <source>
        <dbReference type="Pfam" id="PF00717"/>
    </source>
</evidence>
<feature type="domain" description="Peptidase S24/S26A/S26B/S26C" evidence="1">
    <location>
        <begin position="2"/>
        <end position="83"/>
    </location>
</feature>
<accession>A0ABD7Z5S6</accession>
<gene>
    <name evidence="2" type="ORF">RAM05_01955</name>
</gene>
<organism evidence="2 3">
    <name type="scientific">Snodgrassella alvi</name>
    <dbReference type="NCBI Taxonomy" id="1196083"/>
    <lineage>
        <taxon>Bacteria</taxon>
        <taxon>Pseudomonadati</taxon>
        <taxon>Pseudomonadota</taxon>
        <taxon>Betaproteobacteria</taxon>
        <taxon>Neisseriales</taxon>
        <taxon>Neisseriaceae</taxon>
        <taxon>Snodgrassella</taxon>
    </lineage>
</organism>
<dbReference type="EMBL" id="CP132375">
    <property type="protein sequence ID" value="WLS99500.1"/>
    <property type="molecule type" value="Genomic_DNA"/>
</dbReference>
<sequence>MAVRCGNDSMKNAGISTGDILIIDRSLEARNSDIVMANIGTAFTIRRYELVNEIAYFNFDSTIGKFNNYIFCPQDNMEIVGVVGVVTFVIKAIR</sequence>
<protein>
    <submittedName>
        <fullName evidence="2">S24 family peptidase</fullName>
    </submittedName>
</protein>
<dbReference type="CDD" id="cd06529">
    <property type="entry name" value="S24_LexA-like"/>
    <property type="match status" value="1"/>
</dbReference>
<dbReference type="InterPro" id="IPR015927">
    <property type="entry name" value="Peptidase_S24_S26A/B/C"/>
</dbReference>